<accession>A0ACD0NSH4</accession>
<sequence>MPTDPRQPKEHTATQDWLWSASSYEQEPSMSQRPESAKRVAKGKAKDLSAAGAEDAKPKPRGRINMACVHCRHRKIKCDGKQPICSTCTRLRRHCEYEPVSEFDNLMSRERKKRNKERKAMQLATLGISLPSDQASGSSFQPHSQSPHLPPLAPHSFPSTGLNIEVKESNGHFWSPGDPSGREEVGISRRRRGATISSTSNAISCALPIQRIQSFEHSSVSQPQTPVYHYQTGGTLAPESAPSSYFDSYYPTDSDRQYMTGSSSLSIHSEPLSSKTTAEGGSKPWDLGSVGGSSYDLAYKPGANSDFNTADVTPTASFPHPAISGPSAGGLNLQGSQIHAAVNLDREAQGRNQNHGMGMRDADGSEIGFSQAHSNATSQNQGSRFTSRQNYVAESSNSRASEQHHEDRSLQTDLNIDLPDTQAHFYHSSSHHYDPAHLGTTHNPSSGLPTSAPTSEAGFVSSPDLDFGDYASVPLYVPLPSSTPPCYSSNPSNHSGSSRGVTQDDGPVWQQKFGQTAAFQRPERALEDDVRQSRSLNATASASSSSLEYGFSDIVPSRHGESHPQLSPMTELRSSFLGLYATSPAGNLSAQTLPALDHSPILHHGFVPQWHQSAQTTHPEPSGFSPHDSVPDSGQDYGFAAGSNPLGGPLHFEASERRSG</sequence>
<keyword evidence="2" id="KW-1185">Reference proteome</keyword>
<gene>
    <name evidence="1" type="ORF">IE53DRAFT_370303</name>
</gene>
<reference evidence="1 2" key="1">
    <citation type="journal article" date="2018" name="Mol. Biol. Evol.">
        <title>Broad Genomic Sampling Reveals a Smut Pathogenic Ancestry of the Fungal Clade Ustilaginomycotina.</title>
        <authorList>
            <person name="Kijpornyongpan T."/>
            <person name="Mondo S.J."/>
            <person name="Barry K."/>
            <person name="Sandor L."/>
            <person name="Lee J."/>
            <person name="Lipzen A."/>
            <person name="Pangilinan J."/>
            <person name="LaButti K."/>
            <person name="Hainaut M."/>
            <person name="Henrissat B."/>
            <person name="Grigoriev I.V."/>
            <person name="Spatafora J.W."/>
            <person name="Aime M.C."/>
        </authorList>
    </citation>
    <scope>NUCLEOTIDE SEQUENCE [LARGE SCALE GENOMIC DNA]</scope>
    <source>
        <strain evidence="1 2">SA 807</strain>
    </source>
</reference>
<evidence type="ECO:0000313" key="2">
    <source>
        <dbReference type="Proteomes" id="UP000245626"/>
    </source>
</evidence>
<name>A0ACD0NSH4_9BASI</name>
<dbReference type="EMBL" id="KZ820141">
    <property type="protein sequence ID" value="PWN48798.1"/>
    <property type="molecule type" value="Genomic_DNA"/>
</dbReference>
<protein>
    <submittedName>
        <fullName evidence="1">Uncharacterized protein</fullName>
    </submittedName>
</protein>
<dbReference type="Proteomes" id="UP000245626">
    <property type="component" value="Unassembled WGS sequence"/>
</dbReference>
<organism evidence="1 2">
    <name type="scientific">Violaceomyces palustris</name>
    <dbReference type="NCBI Taxonomy" id="1673888"/>
    <lineage>
        <taxon>Eukaryota</taxon>
        <taxon>Fungi</taxon>
        <taxon>Dikarya</taxon>
        <taxon>Basidiomycota</taxon>
        <taxon>Ustilaginomycotina</taxon>
        <taxon>Ustilaginomycetes</taxon>
        <taxon>Violaceomycetales</taxon>
        <taxon>Violaceomycetaceae</taxon>
        <taxon>Violaceomyces</taxon>
    </lineage>
</organism>
<proteinExistence type="predicted"/>
<evidence type="ECO:0000313" key="1">
    <source>
        <dbReference type="EMBL" id="PWN48798.1"/>
    </source>
</evidence>